<keyword evidence="9" id="KW-0325">Glycoprotein</keyword>
<keyword evidence="7" id="KW-0256">Endoplasmic reticulum</keyword>
<dbReference type="EMBL" id="JAINDJ010000002">
    <property type="protein sequence ID" value="KAG9456091.1"/>
    <property type="molecule type" value="Genomic_DNA"/>
</dbReference>
<evidence type="ECO:0000256" key="5">
    <source>
        <dbReference type="ARBA" id="ARBA00022729"/>
    </source>
</evidence>
<dbReference type="GO" id="GO:0005788">
    <property type="term" value="C:endoplasmic reticulum lumen"/>
    <property type="evidence" value="ECO:0007669"/>
    <property type="project" value="UniProtKB-SubCell"/>
</dbReference>
<dbReference type="FunFam" id="3.40.30.10:FF:000134">
    <property type="entry name" value="Protein disulfide-isomerase"/>
    <property type="match status" value="1"/>
</dbReference>
<dbReference type="CDD" id="cd02982">
    <property type="entry name" value="PDI_b'_family"/>
    <property type="match status" value="1"/>
</dbReference>
<evidence type="ECO:0000256" key="9">
    <source>
        <dbReference type="ARBA" id="ARBA00023180"/>
    </source>
</evidence>
<dbReference type="Proteomes" id="UP000825729">
    <property type="component" value="Unassembled WGS sequence"/>
</dbReference>
<comment type="subcellular location">
    <subcellularLocation>
        <location evidence="2">Endoplasmic reticulum lumen</location>
    </subcellularLocation>
</comment>
<sequence length="533" mass="59170">MVARRLTSKLLAVTLLFSLLFCFYISIVASEHFNEDDDLEGLEELLALDDEEEKLPAGEKLSEADLLTKAQRIVLQLTNENAKKVIDGNEFVLLLGYAPWCHRSAELMPQFAEAAVVLKEMGSPLLMAKLDAERHTKAASLLGIKGFPTLILYINGSALPYNGGLTGEEIVIWARKKTGNPVIKVSSTIEAEEALKKYQVLVLGLFKTFEGSSYNEFVKAATANNEIQFIVTSSPEVAGVLFPNLAKDNFIGLVKKEPEQYAVYDSNFEESKILEFVDYNKFPLVTMLTEHNALRVYASPIKLQVFVFSQANDLKGLLVPLQDVAKKFKSKIMFIYVDLKDDNLAKPFLTLFGLETEDPLVTAFDNAIGSKYLLESDPTPSNLEEFCSKLLQGTQPPYYKSDLVPDTEGIVKAVVGKTFDALVLNSSQNVLLEVYTPWCITCDTTAKQIEKLAKNFKGLDTLTFARIDASSNEHPKLEVSDYPTLLFYPSGDKTKPVKLSNKWGFNELASFIRTKVKASDGVLSSDQAGKDEL</sequence>
<evidence type="ECO:0000256" key="7">
    <source>
        <dbReference type="ARBA" id="ARBA00022824"/>
    </source>
</evidence>
<gene>
    <name evidence="14" type="ORF">H6P81_000599</name>
</gene>
<dbReference type="FunFam" id="3.40.30.10:FF:000204">
    <property type="entry name" value="Protein disulfide isomerase-like 1-6"/>
    <property type="match status" value="1"/>
</dbReference>
<keyword evidence="11" id="KW-0676">Redox-active center</keyword>
<evidence type="ECO:0000256" key="12">
    <source>
        <dbReference type="SAM" id="SignalP"/>
    </source>
</evidence>
<keyword evidence="6" id="KW-0677">Repeat</keyword>
<dbReference type="CDD" id="cd02981">
    <property type="entry name" value="PDI_b_family"/>
    <property type="match status" value="1"/>
</dbReference>
<dbReference type="Gene3D" id="3.40.30.10">
    <property type="entry name" value="Glutaredoxin"/>
    <property type="match status" value="4"/>
</dbReference>
<dbReference type="Pfam" id="PF13848">
    <property type="entry name" value="Thioredoxin_6"/>
    <property type="match status" value="1"/>
</dbReference>
<dbReference type="AlphaFoldDB" id="A0AAV7F8G1"/>
<dbReference type="InterPro" id="IPR013766">
    <property type="entry name" value="Thioredoxin_domain"/>
</dbReference>
<comment type="catalytic activity">
    <reaction evidence="1">
        <text>Catalyzes the rearrangement of -S-S- bonds in proteins.</text>
        <dbReference type="EC" id="5.3.4.1"/>
    </reaction>
</comment>
<dbReference type="FunFam" id="3.40.30.10:FF:000201">
    <property type="entry name" value="Protein disulfide isomerase-like 1-5"/>
    <property type="match status" value="1"/>
</dbReference>
<dbReference type="GO" id="GO:0006457">
    <property type="term" value="P:protein folding"/>
    <property type="evidence" value="ECO:0007669"/>
    <property type="project" value="TreeGrafter"/>
</dbReference>
<evidence type="ECO:0000256" key="6">
    <source>
        <dbReference type="ARBA" id="ARBA00022737"/>
    </source>
</evidence>
<organism evidence="14 15">
    <name type="scientific">Aristolochia fimbriata</name>
    <name type="common">White veined hardy Dutchman's pipe vine</name>
    <dbReference type="NCBI Taxonomy" id="158543"/>
    <lineage>
        <taxon>Eukaryota</taxon>
        <taxon>Viridiplantae</taxon>
        <taxon>Streptophyta</taxon>
        <taxon>Embryophyta</taxon>
        <taxon>Tracheophyta</taxon>
        <taxon>Spermatophyta</taxon>
        <taxon>Magnoliopsida</taxon>
        <taxon>Magnoliidae</taxon>
        <taxon>Piperales</taxon>
        <taxon>Aristolochiaceae</taxon>
        <taxon>Aristolochia</taxon>
    </lineage>
</organism>
<dbReference type="PANTHER" id="PTHR18929:SF189">
    <property type="entry name" value="PROTEIN DISULFIDE ISOMERASE-LIKE 1-5-RELATED"/>
    <property type="match status" value="1"/>
</dbReference>
<feature type="domain" description="Thioredoxin" evidence="13">
    <location>
        <begin position="55"/>
        <end position="197"/>
    </location>
</feature>
<dbReference type="GO" id="GO:0034976">
    <property type="term" value="P:response to endoplasmic reticulum stress"/>
    <property type="evidence" value="ECO:0007669"/>
    <property type="project" value="TreeGrafter"/>
</dbReference>
<keyword evidence="10" id="KW-0413">Isomerase</keyword>
<feature type="signal peptide" evidence="12">
    <location>
        <begin position="1"/>
        <end position="30"/>
    </location>
</feature>
<evidence type="ECO:0000256" key="4">
    <source>
        <dbReference type="ARBA" id="ARBA00012723"/>
    </source>
</evidence>
<evidence type="ECO:0000256" key="3">
    <source>
        <dbReference type="ARBA" id="ARBA00006347"/>
    </source>
</evidence>
<evidence type="ECO:0000259" key="13">
    <source>
        <dbReference type="PROSITE" id="PS51352"/>
    </source>
</evidence>
<dbReference type="EC" id="5.3.4.1" evidence="4"/>
<feature type="domain" description="Thioredoxin" evidence="13">
    <location>
        <begin position="390"/>
        <end position="517"/>
    </location>
</feature>
<dbReference type="SUPFAM" id="SSF52833">
    <property type="entry name" value="Thioredoxin-like"/>
    <property type="match status" value="4"/>
</dbReference>
<evidence type="ECO:0000256" key="10">
    <source>
        <dbReference type="ARBA" id="ARBA00023235"/>
    </source>
</evidence>
<evidence type="ECO:0000256" key="8">
    <source>
        <dbReference type="ARBA" id="ARBA00023157"/>
    </source>
</evidence>
<keyword evidence="15" id="KW-1185">Reference proteome</keyword>
<dbReference type="GO" id="GO:0003756">
    <property type="term" value="F:protein disulfide isomerase activity"/>
    <property type="evidence" value="ECO:0007669"/>
    <property type="project" value="UniProtKB-EC"/>
</dbReference>
<keyword evidence="8" id="KW-1015">Disulfide bond</keyword>
<dbReference type="PANTHER" id="PTHR18929">
    <property type="entry name" value="PROTEIN DISULFIDE ISOMERASE"/>
    <property type="match status" value="1"/>
</dbReference>
<reference evidence="14 15" key="1">
    <citation type="submission" date="2021-07" db="EMBL/GenBank/DDBJ databases">
        <title>The Aristolochia fimbriata genome: insights into angiosperm evolution, floral development and chemical biosynthesis.</title>
        <authorList>
            <person name="Jiao Y."/>
        </authorList>
    </citation>
    <scope>NUCLEOTIDE SEQUENCE [LARGE SCALE GENOMIC DNA]</scope>
    <source>
        <strain evidence="14">IBCAS-2021</strain>
        <tissue evidence="14">Leaf</tissue>
    </source>
</reference>
<dbReference type="PROSITE" id="PS51352">
    <property type="entry name" value="THIOREDOXIN_2"/>
    <property type="match status" value="2"/>
</dbReference>
<protein>
    <recommendedName>
        <fullName evidence="4">protein disulfide-isomerase</fullName>
        <ecNumber evidence="4">5.3.4.1</ecNumber>
    </recommendedName>
</protein>
<dbReference type="Pfam" id="PF00085">
    <property type="entry name" value="Thioredoxin"/>
    <property type="match status" value="2"/>
</dbReference>
<proteinExistence type="inferred from homology"/>
<evidence type="ECO:0000313" key="14">
    <source>
        <dbReference type="EMBL" id="KAG9456091.1"/>
    </source>
</evidence>
<dbReference type="InterPro" id="IPR036249">
    <property type="entry name" value="Thioredoxin-like_sf"/>
</dbReference>
<accession>A0AAV7F8G1</accession>
<dbReference type="CDD" id="cd02995">
    <property type="entry name" value="PDI_a_PDI_a'_C"/>
    <property type="match status" value="1"/>
</dbReference>
<evidence type="ECO:0000256" key="11">
    <source>
        <dbReference type="ARBA" id="ARBA00023284"/>
    </source>
</evidence>
<comment type="caution">
    <text evidence="14">The sequence shown here is derived from an EMBL/GenBank/DDBJ whole genome shotgun (WGS) entry which is preliminary data.</text>
</comment>
<evidence type="ECO:0000256" key="1">
    <source>
        <dbReference type="ARBA" id="ARBA00001182"/>
    </source>
</evidence>
<dbReference type="CDD" id="cd02961">
    <property type="entry name" value="PDI_a_family"/>
    <property type="match status" value="1"/>
</dbReference>
<evidence type="ECO:0000256" key="2">
    <source>
        <dbReference type="ARBA" id="ARBA00004319"/>
    </source>
</evidence>
<name>A0AAV7F8G1_ARIFI</name>
<comment type="similarity">
    <text evidence="3">Belongs to the protein disulfide isomerase family.</text>
</comment>
<feature type="chain" id="PRO_5043922134" description="protein disulfide-isomerase" evidence="12">
    <location>
        <begin position="31"/>
        <end position="533"/>
    </location>
</feature>
<dbReference type="FunFam" id="3.40.30.10:FF:000042">
    <property type="entry name" value="protein disulfide-isomerase A2"/>
    <property type="match status" value="1"/>
</dbReference>
<keyword evidence="5 12" id="KW-0732">Signal</keyword>
<evidence type="ECO:0000313" key="15">
    <source>
        <dbReference type="Proteomes" id="UP000825729"/>
    </source>
</evidence>